<dbReference type="GO" id="GO:0003697">
    <property type="term" value="F:single-stranded DNA binding"/>
    <property type="evidence" value="ECO:0007669"/>
    <property type="project" value="InterPro"/>
</dbReference>
<reference evidence="11" key="2">
    <citation type="submission" date="2021-01" db="EMBL/GenBank/DDBJ databases">
        <authorList>
            <person name="Schikora-Tamarit M.A."/>
        </authorList>
    </citation>
    <scope>NUCLEOTIDE SEQUENCE</scope>
    <source>
        <strain evidence="11">NCAIM Y.01608</strain>
    </source>
</reference>
<dbReference type="Pfam" id="PF22379">
    <property type="entry name" value="OB_MCM10"/>
    <property type="match status" value="1"/>
</dbReference>
<feature type="domain" description="Zinc finger Mcm10/DnaG-type" evidence="9">
    <location>
        <begin position="284"/>
        <end position="329"/>
    </location>
</feature>
<evidence type="ECO:0000256" key="3">
    <source>
        <dbReference type="ARBA" id="ARBA00022705"/>
    </source>
</evidence>
<dbReference type="GO" id="GO:0003688">
    <property type="term" value="F:DNA replication origin binding"/>
    <property type="evidence" value="ECO:0007669"/>
    <property type="project" value="TreeGrafter"/>
</dbReference>
<sequence length="534" mass="61594">MAELLKIELQNLFRGAQFLELVHLGQQLVDQIRLRNRARVELLHQIRTLKEQKKAQSAVESDEEDPRESGQTPYFRGHRAAEKKILTRISASRPQTDTFAQRLETFNQQLSHETEKRRKVQEQIRDLRVLSFDEELLRQKINDTVDDVDTYSKHRLSKRYYSQDTLERLLKNIEPLRVHHALAKIHAPNFDPPQYANFAVVGVVAAKSEAKQTANDRTKYMSVQLSNLKQQLTLTLFSKAFKKYYKLRLGDVVAVLNPQIWVQRERTGFALSLKEDYDAILEIGHARDFGLCSSVRKDGSLCHTPIDLSKTQHCDYHTELSYNRTASKRLELTGNSKMFTPTEDGVKQAMYMSTKRKNGREQLDGLLVADASVPKQDVGRLYFSNPDVSRAFFDDSYANPRLINDLQSAKSRLARVKNEKRLRQKLAALADGDTLKDTSLETPESRESRQKATKVAFDPQTMVRIGFNPTQRIFERRQEREDAAVRSERVAQLLSTAKTEKSLKRTKEETLRRQRIYGKHEAPTMVELSSSDEE</sequence>
<dbReference type="InterPro" id="IPR055065">
    <property type="entry name" value="OB_MCM10"/>
</dbReference>
<accession>A0A9P8PSJ6</accession>
<dbReference type="InterPro" id="IPR015408">
    <property type="entry name" value="Znf_Mcm10/DnaG"/>
</dbReference>
<evidence type="ECO:0000256" key="2">
    <source>
        <dbReference type="ARBA" id="ARBA00009679"/>
    </source>
</evidence>
<gene>
    <name evidence="11" type="ORF">OGATHE_001317</name>
</gene>
<proteinExistence type="inferred from homology"/>
<feature type="domain" description="MCM10 OB-fold" evidence="10">
    <location>
        <begin position="151"/>
        <end position="275"/>
    </location>
</feature>
<evidence type="ECO:0008006" key="13">
    <source>
        <dbReference type="Google" id="ProtNLM"/>
    </source>
</evidence>
<dbReference type="Proteomes" id="UP000788993">
    <property type="component" value="Unassembled WGS sequence"/>
</dbReference>
<evidence type="ECO:0000256" key="8">
    <source>
        <dbReference type="SAM" id="MobiDB-lite"/>
    </source>
</evidence>
<dbReference type="InterPro" id="IPR040184">
    <property type="entry name" value="Mcm10"/>
</dbReference>
<evidence type="ECO:0000256" key="1">
    <source>
        <dbReference type="ARBA" id="ARBA00004123"/>
    </source>
</evidence>
<dbReference type="GO" id="GO:0006270">
    <property type="term" value="P:DNA replication initiation"/>
    <property type="evidence" value="ECO:0007669"/>
    <property type="project" value="InterPro"/>
</dbReference>
<dbReference type="PANTHER" id="PTHR13454">
    <property type="entry name" value="PROTEIN MCM10 HOMOLOG"/>
    <property type="match status" value="1"/>
</dbReference>
<evidence type="ECO:0000313" key="11">
    <source>
        <dbReference type="EMBL" id="KAH3676827.1"/>
    </source>
</evidence>
<comment type="similarity">
    <text evidence="2">Belongs to the MCM10 family.</text>
</comment>
<dbReference type="AlphaFoldDB" id="A0A9P8PSJ6"/>
<dbReference type="GO" id="GO:0043596">
    <property type="term" value="C:nuclear replication fork"/>
    <property type="evidence" value="ECO:0007669"/>
    <property type="project" value="TreeGrafter"/>
</dbReference>
<keyword evidence="4" id="KW-0479">Metal-binding</keyword>
<evidence type="ECO:0000313" key="12">
    <source>
        <dbReference type="Proteomes" id="UP000788993"/>
    </source>
</evidence>
<dbReference type="Pfam" id="PF09329">
    <property type="entry name" value="zf-primase"/>
    <property type="match status" value="1"/>
</dbReference>
<name>A0A9P8PSJ6_9ASCO</name>
<protein>
    <recommendedName>
        <fullName evidence="13">Zinc finger Mcm10/DnaG-type domain-containing protein</fullName>
    </recommendedName>
</protein>
<evidence type="ECO:0000256" key="4">
    <source>
        <dbReference type="ARBA" id="ARBA00022723"/>
    </source>
</evidence>
<keyword evidence="12" id="KW-1185">Reference proteome</keyword>
<keyword evidence="7" id="KW-0539">Nucleus</keyword>
<dbReference type="GO" id="GO:0008270">
    <property type="term" value="F:zinc ion binding"/>
    <property type="evidence" value="ECO:0007669"/>
    <property type="project" value="UniProtKB-KW"/>
</dbReference>
<evidence type="ECO:0000256" key="7">
    <source>
        <dbReference type="ARBA" id="ARBA00023242"/>
    </source>
</evidence>
<reference evidence="11" key="1">
    <citation type="journal article" date="2021" name="Open Biol.">
        <title>Shared evolutionary footprints suggest mitochondrial oxidative damage underlies multiple complex I losses in fungi.</title>
        <authorList>
            <person name="Schikora-Tamarit M.A."/>
            <person name="Marcet-Houben M."/>
            <person name="Nosek J."/>
            <person name="Gabaldon T."/>
        </authorList>
    </citation>
    <scope>NUCLEOTIDE SEQUENCE</scope>
    <source>
        <strain evidence="11">NCAIM Y.01608</strain>
    </source>
</reference>
<evidence type="ECO:0000259" key="10">
    <source>
        <dbReference type="Pfam" id="PF22379"/>
    </source>
</evidence>
<organism evidence="11 12">
    <name type="scientific">Ogataea polymorpha</name>
    <dbReference type="NCBI Taxonomy" id="460523"/>
    <lineage>
        <taxon>Eukaryota</taxon>
        <taxon>Fungi</taxon>
        <taxon>Dikarya</taxon>
        <taxon>Ascomycota</taxon>
        <taxon>Saccharomycotina</taxon>
        <taxon>Pichiomycetes</taxon>
        <taxon>Pichiales</taxon>
        <taxon>Pichiaceae</taxon>
        <taxon>Ogataea</taxon>
    </lineage>
</organism>
<evidence type="ECO:0000256" key="5">
    <source>
        <dbReference type="ARBA" id="ARBA00022771"/>
    </source>
</evidence>
<keyword evidence="3" id="KW-0235">DNA replication</keyword>
<dbReference type="Gene3D" id="2.40.50.140">
    <property type="entry name" value="Nucleic acid-binding proteins"/>
    <property type="match status" value="1"/>
</dbReference>
<keyword evidence="5" id="KW-0863">Zinc-finger</keyword>
<feature type="region of interest" description="Disordered" evidence="8">
    <location>
        <begin position="500"/>
        <end position="534"/>
    </location>
</feature>
<keyword evidence="6" id="KW-0862">Zinc</keyword>
<dbReference type="PANTHER" id="PTHR13454:SF11">
    <property type="entry name" value="PROTEIN MCM10 HOMOLOG"/>
    <property type="match status" value="1"/>
</dbReference>
<comment type="caution">
    <text evidence="11">The sequence shown here is derived from an EMBL/GenBank/DDBJ whole genome shotgun (WGS) entry which is preliminary data.</text>
</comment>
<comment type="subcellular location">
    <subcellularLocation>
        <location evidence="1">Nucleus</location>
    </subcellularLocation>
</comment>
<feature type="region of interest" description="Disordered" evidence="8">
    <location>
        <begin position="53"/>
        <end position="77"/>
    </location>
</feature>
<evidence type="ECO:0000256" key="6">
    <source>
        <dbReference type="ARBA" id="ARBA00022833"/>
    </source>
</evidence>
<dbReference type="InterPro" id="IPR012340">
    <property type="entry name" value="NA-bd_OB-fold"/>
</dbReference>
<evidence type="ECO:0000259" key="9">
    <source>
        <dbReference type="Pfam" id="PF09329"/>
    </source>
</evidence>
<feature type="compositionally biased region" description="Basic and acidic residues" evidence="8">
    <location>
        <begin position="500"/>
        <end position="522"/>
    </location>
</feature>
<dbReference type="EMBL" id="JAEUBD010000146">
    <property type="protein sequence ID" value="KAH3676827.1"/>
    <property type="molecule type" value="Genomic_DNA"/>
</dbReference>